<sequence length="224" mass="24812">MKYLFFFSLNIFLFTHAFSQDYKFEAGIQGGPNLSYFSYKNSFIQNARKPTDIQFSAGLFFQYNLSENFSLRIDPTFDRKGYQYKDITFTDNSGNILGTGKLYGHLDYITIPVLFKASVGNKVKYFVNAGPSIGLLLSETFIYDNPYGNGNQKTHNTNQYKKADAGITAGLGIAIPLGNAIALSFEVRNNVGLTNINKNSNANSAIHANTTSMLVGVAYKFGSN</sequence>
<dbReference type="KEGG" id="chu:CHU_2253"/>
<dbReference type="InterPro" id="IPR025665">
    <property type="entry name" value="Beta-barrel_OMP_2"/>
</dbReference>
<organism evidence="3 4">
    <name type="scientific">Cytophaga hutchinsonii (strain ATCC 33406 / DSM 1761 / CIP 103989 / NBRC 15051 / NCIMB 9469 / D465)</name>
    <dbReference type="NCBI Taxonomy" id="269798"/>
    <lineage>
        <taxon>Bacteria</taxon>
        <taxon>Pseudomonadati</taxon>
        <taxon>Bacteroidota</taxon>
        <taxon>Cytophagia</taxon>
        <taxon>Cytophagales</taxon>
        <taxon>Cytophagaceae</taxon>
        <taxon>Cytophaga</taxon>
    </lineage>
</organism>
<keyword evidence="1" id="KW-0732">Signal</keyword>
<proteinExistence type="predicted"/>
<evidence type="ECO:0000256" key="1">
    <source>
        <dbReference type="SAM" id="SignalP"/>
    </source>
</evidence>
<dbReference type="EMBL" id="CP000383">
    <property type="protein sequence ID" value="ABG59516.1"/>
    <property type="molecule type" value="Genomic_DNA"/>
</dbReference>
<accession>A0A6N4ST03</accession>
<dbReference type="Gene3D" id="2.40.160.20">
    <property type="match status" value="1"/>
</dbReference>
<dbReference type="OrthoDB" id="947434at2"/>
<evidence type="ECO:0000313" key="4">
    <source>
        <dbReference type="Proteomes" id="UP000001822"/>
    </source>
</evidence>
<feature type="signal peptide" evidence="1">
    <location>
        <begin position="1"/>
        <end position="19"/>
    </location>
</feature>
<feature type="domain" description="Outer membrane protein beta-barrel" evidence="2">
    <location>
        <begin position="18"/>
        <end position="196"/>
    </location>
</feature>
<protein>
    <recommendedName>
        <fullName evidence="2">Outer membrane protein beta-barrel domain-containing protein</fullName>
    </recommendedName>
</protein>
<evidence type="ECO:0000313" key="3">
    <source>
        <dbReference type="EMBL" id="ABG59516.1"/>
    </source>
</evidence>
<evidence type="ECO:0000259" key="2">
    <source>
        <dbReference type="Pfam" id="PF13568"/>
    </source>
</evidence>
<gene>
    <name evidence="3" type="ordered locus">CHU_2253</name>
</gene>
<reference evidence="3 4" key="1">
    <citation type="journal article" date="2007" name="Appl. Environ. Microbiol.">
        <title>Genome sequence of the cellulolytic gliding bacterium Cytophaga hutchinsonii.</title>
        <authorList>
            <person name="Xie G."/>
            <person name="Bruce D.C."/>
            <person name="Challacombe J.F."/>
            <person name="Chertkov O."/>
            <person name="Detter J.C."/>
            <person name="Gilna P."/>
            <person name="Han C.S."/>
            <person name="Lucas S."/>
            <person name="Misra M."/>
            <person name="Myers G.L."/>
            <person name="Richardson P."/>
            <person name="Tapia R."/>
            <person name="Thayer N."/>
            <person name="Thompson L.S."/>
            <person name="Brettin T.S."/>
            <person name="Henrissat B."/>
            <person name="Wilson D.B."/>
            <person name="McBride M.J."/>
        </authorList>
    </citation>
    <scope>NUCLEOTIDE SEQUENCE [LARGE SCALE GENOMIC DNA]</scope>
    <source>
        <strain evidence="4">ATCC 33406 / DSM 1761 / CIP 103989 / NBRC 15051 / NCIMB 9469 / D465</strain>
    </source>
</reference>
<dbReference type="Proteomes" id="UP000001822">
    <property type="component" value="Chromosome"/>
</dbReference>
<name>A0A6N4ST03_CYTH3</name>
<dbReference type="AlphaFoldDB" id="A0A6N4ST03"/>
<feature type="chain" id="PRO_5026731109" description="Outer membrane protein beta-barrel domain-containing protein" evidence="1">
    <location>
        <begin position="20"/>
        <end position="224"/>
    </location>
</feature>
<dbReference type="Pfam" id="PF13568">
    <property type="entry name" value="OMP_b-brl_2"/>
    <property type="match status" value="1"/>
</dbReference>
<dbReference type="SUPFAM" id="SSF56925">
    <property type="entry name" value="OMPA-like"/>
    <property type="match status" value="1"/>
</dbReference>
<dbReference type="InterPro" id="IPR011250">
    <property type="entry name" value="OMP/PagP_B-barrel"/>
</dbReference>
<dbReference type="RefSeq" id="WP_011585633.1">
    <property type="nucleotide sequence ID" value="NC_008255.1"/>
</dbReference>
<keyword evidence="4" id="KW-1185">Reference proteome</keyword>